<dbReference type="CDD" id="cd00303">
    <property type="entry name" value="retropepsin_like"/>
    <property type="match status" value="1"/>
</dbReference>
<keyword evidence="5" id="KW-0808">Transferase</keyword>
<dbReference type="PROSITE" id="PS50878">
    <property type="entry name" value="RT_POL"/>
    <property type="match status" value="1"/>
</dbReference>
<feature type="domain" description="CCHC-type" evidence="3">
    <location>
        <begin position="446"/>
        <end position="461"/>
    </location>
</feature>
<protein>
    <submittedName>
        <fullName evidence="5">Putative reverse transcriptase domain-containing protein</fullName>
    </submittedName>
</protein>
<dbReference type="PANTHER" id="PTHR24559:SF427">
    <property type="entry name" value="RNA-DIRECTED DNA POLYMERASE"/>
    <property type="match status" value="1"/>
</dbReference>
<reference evidence="5" key="1">
    <citation type="journal article" date="2019" name="Sci. Rep.">
        <title>Draft genome of Tanacetum cinerariifolium, the natural source of mosquito coil.</title>
        <authorList>
            <person name="Yamashiro T."/>
            <person name="Shiraishi A."/>
            <person name="Satake H."/>
            <person name="Nakayama K."/>
        </authorList>
    </citation>
    <scope>NUCLEOTIDE SEQUENCE</scope>
</reference>
<sequence length="1162" mass="132657">MESFARFYKIKKKPILVIPEVPIVPVDPLVASEVGIVSIDSPAKELDLVDYLSSSDSDPSEDSLPPIPDLPLVSPLGSSSHDTLAPSSKFPLAPIVAPPRIHRWPATLIQPSEAISFGRLYRTYSNKPHKLLTARKRVGHFPTCRLAWRRVPHHSSDRHSSPDLSSSPTMYPTTTSESSAGDFSSESSVEPSHKRCRSPTATVISLVHSARVLVPSRADLLPPRKRFRDSISLEDSVEEDIDTDVLEDIGMEIDVEINVEDEVESINRGTIEVRVDMDAGIDIPDGMLMLDAIERLEKEEFRRVCRDRDDTQIRLRRLESFVERRLGFRPYNKKLVNRCIKEALAAYEVTRAANTLVGENQSQNGSDGDNGNEGNENGENKNGKNVNGEHGKRGNGNPNENNMDARPIVRECTDFQELTMLCTRMVPEEEDQIKRGQVVNQRVAACFECGRQRHYKSDCPKLKDQNRGNKAGNKNGVGEVRGKSYVLGGGDANPDFIVVKGNFLLNNHYAFVVFDSGADRSFVSSTFSTLLNITLNTSDVSYAIELADGKFFETNTILRGCTLGLLGHPFNVDLMPIELGSFDFIIVQGDEGDYGEKSKLGIISCTKTQKYIKRGCLIFLAKVIKKEAEDKLKEKQLEDVPTVRDFPEFFPEDFPGLPPTRQVEIQIDLLQELSDKGFIRPSSSHWGAPVLFVKKKDGSFQMCINYRKLNKLTEKNRYLLSRIDDLFDQLQGSRVYSKIDPRSGYHQLRVREEDVLNTAFRTHYSHYEFQVMPFGLTNAPVIFMDLMNRVYKPYIDKFMIVFIDDILIYSKSEEEEKVIAYTSCQLKIHEKNYTTHDLELGAVVFALKMWRHYLYEAQVVARKEENYGAEDLCGMIKKLEPGTDGTLCLNRRSWIPCQGNLREFIMNESHKSKYTIHPRSNMMYQDLKKLYWWPNMKGEIVTYVYRLTKSAYFLQMKETDSMDKLMRQYLKEVVSRHGVPVLIISDRGKRTIQTLEDMLHACVMDFGKGWDRHLPLVEFSYNNIYHTSIKAAPFEALYDQKCRLPICWAEVGDAQLTGLEIIHETTEKIIQIKKRIQAARGRQKSYTDRRRTLAYRLELLEQLSQVNSTFHVFNLKKCFVDEPLAIPLEEIQIDDKPYFIELLWIIVSPFGPSKLRGHLVNV</sequence>
<evidence type="ECO:0000313" key="5">
    <source>
        <dbReference type="EMBL" id="GEU91394.1"/>
    </source>
</evidence>
<dbReference type="Gene3D" id="3.10.10.10">
    <property type="entry name" value="HIV Type 1 Reverse Transcriptase, subunit A, domain 1"/>
    <property type="match status" value="1"/>
</dbReference>
<keyword evidence="5" id="KW-0695">RNA-directed DNA polymerase</keyword>
<dbReference type="InterPro" id="IPR043502">
    <property type="entry name" value="DNA/RNA_pol_sf"/>
</dbReference>
<organism evidence="5">
    <name type="scientific">Tanacetum cinerariifolium</name>
    <name type="common">Dalmatian daisy</name>
    <name type="synonym">Chrysanthemum cinerariifolium</name>
    <dbReference type="NCBI Taxonomy" id="118510"/>
    <lineage>
        <taxon>Eukaryota</taxon>
        <taxon>Viridiplantae</taxon>
        <taxon>Streptophyta</taxon>
        <taxon>Embryophyta</taxon>
        <taxon>Tracheophyta</taxon>
        <taxon>Spermatophyta</taxon>
        <taxon>Magnoliopsida</taxon>
        <taxon>eudicotyledons</taxon>
        <taxon>Gunneridae</taxon>
        <taxon>Pentapetalae</taxon>
        <taxon>asterids</taxon>
        <taxon>campanulids</taxon>
        <taxon>Asterales</taxon>
        <taxon>Asteraceae</taxon>
        <taxon>Asteroideae</taxon>
        <taxon>Anthemideae</taxon>
        <taxon>Anthemidinae</taxon>
        <taxon>Tanacetum</taxon>
    </lineage>
</organism>
<dbReference type="EMBL" id="BKCJ010010394">
    <property type="protein sequence ID" value="GEU91394.1"/>
    <property type="molecule type" value="Genomic_DNA"/>
</dbReference>
<accession>A0A6L2P3K3</accession>
<keyword evidence="5" id="KW-0548">Nucleotidyltransferase</keyword>
<dbReference type="InterPro" id="IPR001878">
    <property type="entry name" value="Znf_CCHC"/>
</dbReference>
<dbReference type="GO" id="GO:0008270">
    <property type="term" value="F:zinc ion binding"/>
    <property type="evidence" value="ECO:0007669"/>
    <property type="project" value="UniProtKB-KW"/>
</dbReference>
<feature type="domain" description="Reverse transcriptase" evidence="4">
    <location>
        <begin position="674"/>
        <end position="872"/>
    </location>
</feature>
<dbReference type="Pfam" id="PF00078">
    <property type="entry name" value="RVT_1"/>
    <property type="match status" value="1"/>
</dbReference>
<gene>
    <name evidence="5" type="ORF">Tci_063372</name>
</gene>
<evidence type="ECO:0000259" key="4">
    <source>
        <dbReference type="PROSITE" id="PS50878"/>
    </source>
</evidence>
<evidence type="ECO:0000256" key="2">
    <source>
        <dbReference type="SAM" id="MobiDB-lite"/>
    </source>
</evidence>
<comment type="caution">
    <text evidence="5">The sequence shown here is derived from an EMBL/GenBank/DDBJ whole genome shotgun (WGS) entry which is preliminary data.</text>
</comment>
<dbReference type="GO" id="GO:0004519">
    <property type="term" value="F:endonuclease activity"/>
    <property type="evidence" value="ECO:0007669"/>
    <property type="project" value="UniProtKB-KW"/>
</dbReference>
<evidence type="ECO:0000256" key="1">
    <source>
        <dbReference type="PROSITE-ProRule" id="PRU00047"/>
    </source>
</evidence>
<dbReference type="PANTHER" id="PTHR24559">
    <property type="entry name" value="TRANSPOSON TY3-I GAG-POL POLYPROTEIN"/>
    <property type="match status" value="1"/>
</dbReference>
<dbReference type="InterPro" id="IPR041588">
    <property type="entry name" value="Integrase_H2C2"/>
</dbReference>
<feature type="region of interest" description="Disordered" evidence="2">
    <location>
        <begin position="357"/>
        <end position="404"/>
    </location>
</feature>
<dbReference type="PROSITE" id="PS50158">
    <property type="entry name" value="ZF_CCHC"/>
    <property type="match status" value="1"/>
</dbReference>
<dbReference type="GO" id="GO:0003964">
    <property type="term" value="F:RNA-directed DNA polymerase activity"/>
    <property type="evidence" value="ECO:0007669"/>
    <property type="project" value="UniProtKB-KW"/>
</dbReference>
<dbReference type="InterPro" id="IPR000477">
    <property type="entry name" value="RT_dom"/>
</dbReference>
<dbReference type="GO" id="GO:0016787">
    <property type="term" value="F:hydrolase activity"/>
    <property type="evidence" value="ECO:0007669"/>
    <property type="project" value="UniProtKB-KW"/>
</dbReference>
<dbReference type="InterPro" id="IPR043128">
    <property type="entry name" value="Rev_trsase/Diguanyl_cyclase"/>
</dbReference>
<keyword evidence="1" id="KW-0862">Zinc</keyword>
<dbReference type="GO" id="GO:0003676">
    <property type="term" value="F:nucleic acid binding"/>
    <property type="evidence" value="ECO:0007669"/>
    <property type="project" value="InterPro"/>
</dbReference>
<name>A0A6L2P3K3_TANCI</name>
<dbReference type="CDD" id="cd01647">
    <property type="entry name" value="RT_LTR"/>
    <property type="match status" value="1"/>
</dbReference>
<dbReference type="SUPFAM" id="SSF56672">
    <property type="entry name" value="DNA/RNA polymerases"/>
    <property type="match status" value="1"/>
</dbReference>
<proteinExistence type="predicted"/>
<feature type="region of interest" description="Disordered" evidence="2">
    <location>
        <begin position="152"/>
        <end position="196"/>
    </location>
</feature>
<keyword evidence="1" id="KW-0863">Zinc-finger</keyword>
<feature type="region of interest" description="Disordered" evidence="2">
    <location>
        <begin position="52"/>
        <end position="72"/>
    </location>
</feature>
<dbReference type="Gene3D" id="1.10.340.70">
    <property type="match status" value="1"/>
</dbReference>
<dbReference type="Gene3D" id="3.30.70.270">
    <property type="match status" value="1"/>
</dbReference>
<dbReference type="InterPro" id="IPR012337">
    <property type="entry name" value="RNaseH-like_sf"/>
</dbReference>
<dbReference type="Pfam" id="PF17921">
    <property type="entry name" value="Integrase_H2C2"/>
    <property type="match status" value="1"/>
</dbReference>
<feature type="compositionally biased region" description="Basic and acidic residues" evidence="2">
    <location>
        <begin position="378"/>
        <end position="392"/>
    </location>
</feature>
<dbReference type="Pfam" id="PF08284">
    <property type="entry name" value="RVP_2"/>
    <property type="match status" value="1"/>
</dbReference>
<dbReference type="Gene3D" id="3.30.420.10">
    <property type="entry name" value="Ribonuclease H-like superfamily/Ribonuclease H"/>
    <property type="match status" value="1"/>
</dbReference>
<dbReference type="InterPro" id="IPR053134">
    <property type="entry name" value="RNA-dir_DNA_polymerase"/>
</dbReference>
<evidence type="ECO:0000259" key="3">
    <source>
        <dbReference type="PROSITE" id="PS50158"/>
    </source>
</evidence>
<feature type="compositionally biased region" description="Low complexity" evidence="2">
    <location>
        <begin position="162"/>
        <end position="190"/>
    </location>
</feature>
<dbReference type="InterPro" id="IPR036397">
    <property type="entry name" value="RNaseH_sf"/>
</dbReference>
<keyword evidence="1" id="KW-0479">Metal-binding</keyword>
<feature type="compositionally biased region" description="Low complexity" evidence="2">
    <location>
        <begin position="360"/>
        <end position="377"/>
    </location>
</feature>
<dbReference type="AlphaFoldDB" id="A0A6L2P3K3"/>
<dbReference type="SUPFAM" id="SSF53098">
    <property type="entry name" value="Ribonuclease H-like"/>
    <property type="match status" value="1"/>
</dbReference>